<protein>
    <recommendedName>
        <fullName evidence="6">NfeD-like C-terminal domain-containing protein</fullName>
    </recommendedName>
</protein>
<dbReference type="PANTHER" id="PTHR33507:SF3">
    <property type="entry name" value="INNER MEMBRANE PROTEIN YBBJ"/>
    <property type="match status" value="1"/>
</dbReference>
<feature type="transmembrane region" description="Helical" evidence="5">
    <location>
        <begin position="52"/>
        <end position="69"/>
    </location>
</feature>
<dbReference type="InterPro" id="IPR012340">
    <property type="entry name" value="NA-bd_OB-fold"/>
</dbReference>
<comment type="caution">
    <text evidence="7">The sequence shown here is derived from an EMBL/GenBank/DDBJ whole genome shotgun (WGS) entry which is preliminary data.</text>
</comment>
<dbReference type="SUPFAM" id="SSF141322">
    <property type="entry name" value="NfeD domain-like"/>
    <property type="match status" value="1"/>
</dbReference>
<reference evidence="7 8" key="1">
    <citation type="submission" date="2020-10" db="EMBL/GenBank/DDBJ databases">
        <title>Ca. Dormibacterota MAGs.</title>
        <authorList>
            <person name="Montgomery K."/>
        </authorList>
    </citation>
    <scope>NUCLEOTIDE SEQUENCE [LARGE SCALE GENOMIC DNA]</scope>
    <source>
        <strain evidence="7">Mitchell_Peninsula_5</strain>
    </source>
</reference>
<keyword evidence="2 5" id="KW-0812">Transmembrane</keyword>
<evidence type="ECO:0000256" key="3">
    <source>
        <dbReference type="ARBA" id="ARBA00022989"/>
    </source>
</evidence>
<dbReference type="Proteomes" id="UP000614410">
    <property type="component" value="Unassembled WGS sequence"/>
</dbReference>
<evidence type="ECO:0000256" key="1">
    <source>
        <dbReference type="ARBA" id="ARBA00004141"/>
    </source>
</evidence>
<feature type="transmembrane region" description="Helical" evidence="5">
    <location>
        <begin position="29"/>
        <end position="46"/>
    </location>
</feature>
<keyword evidence="4 5" id="KW-0472">Membrane</keyword>
<accession>A0A934KMW7</accession>
<name>A0A934KMW7_9BACT</name>
<feature type="domain" description="NfeD-like C-terminal" evidence="6">
    <location>
        <begin position="93"/>
        <end position="153"/>
    </location>
</feature>
<dbReference type="AlphaFoldDB" id="A0A934KMW7"/>
<proteinExistence type="predicted"/>
<evidence type="ECO:0000256" key="2">
    <source>
        <dbReference type="ARBA" id="ARBA00022692"/>
    </source>
</evidence>
<evidence type="ECO:0000256" key="4">
    <source>
        <dbReference type="ARBA" id="ARBA00023136"/>
    </source>
</evidence>
<dbReference type="Pfam" id="PF01957">
    <property type="entry name" value="NfeD"/>
    <property type="match status" value="1"/>
</dbReference>
<evidence type="ECO:0000313" key="7">
    <source>
        <dbReference type="EMBL" id="MBJ7609349.1"/>
    </source>
</evidence>
<sequence length="154" mass="16143">MSTLTAMFFGLWVALTVGFVLVEVHTQAFYALFVAVGAAAAAAAALLNGSLWLQGLLFAVVSVGGWSLIRPVLRARFDRSAPVTKFLGIQASADGLVGQRAITLDTVGDEHHPGHLLFAGDRWLAVSDSAEPLPAQVSVVVVAVRGTTLLVHPV</sequence>
<dbReference type="Gene3D" id="2.40.50.140">
    <property type="entry name" value="Nucleic acid-binding proteins"/>
    <property type="match status" value="1"/>
</dbReference>
<evidence type="ECO:0000259" key="6">
    <source>
        <dbReference type="Pfam" id="PF01957"/>
    </source>
</evidence>
<evidence type="ECO:0000313" key="8">
    <source>
        <dbReference type="Proteomes" id="UP000614410"/>
    </source>
</evidence>
<dbReference type="PANTHER" id="PTHR33507">
    <property type="entry name" value="INNER MEMBRANE PROTEIN YBBJ"/>
    <property type="match status" value="1"/>
</dbReference>
<organism evidence="7 8">
    <name type="scientific">Candidatus Amunia macphersoniae</name>
    <dbReference type="NCBI Taxonomy" id="3127014"/>
    <lineage>
        <taxon>Bacteria</taxon>
        <taxon>Bacillati</taxon>
        <taxon>Candidatus Dormiibacterota</taxon>
        <taxon>Candidatus Dormibacteria</taxon>
        <taxon>Candidatus Aeolococcales</taxon>
        <taxon>Candidatus Aeolococcaceae</taxon>
        <taxon>Candidatus Amunia</taxon>
    </lineage>
</organism>
<dbReference type="GO" id="GO:0005886">
    <property type="term" value="C:plasma membrane"/>
    <property type="evidence" value="ECO:0007669"/>
    <property type="project" value="TreeGrafter"/>
</dbReference>
<dbReference type="InterPro" id="IPR052165">
    <property type="entry name" value="Membrane_assoc_protease"/>
</dbReference>
<keyword evidence="3 5" id="KW-1133">Transmembrane helix</keyword>
<feature type="transmembrane region" description="Helical" evidence="5">
    <location>
        <begin position="6"/>
        <end position="22"/>
    </location>
</feature>
<gene>
    <name evidence="7" type="ORF">JF887_07940</name>
</gene>
<dbReference type="InterPro" id="IPR002810">
    <property type="entry name" value="NfeD-like_C"/>
</dbReference>
<comment type="subcellular location">
    <subcellularLocation>
        <location evidence="1">Membrane</location>
        <topology evidence="1">Multi-pass membrane protein</topology>
    </subcellularLocation>
</comment>
<evidence type="ECO:0000256" key="5">
    <source>
        <dbReference type="SAM" id="Phobius"/>
    </source>
</evidence>
<dbReference type="EMBL" id="JAEKNN010000036">
    <property type="protein sequence ID" value="MBJ7609349.1"/>
    <property type="molecule type" value="Genomic_DNA"/>
</dbReference>